<dbReference type="EMBL" id="WQKZ01000001">
    <property type="protein sequence ID" value="MVN74938.1"/>
    <property type="molecule type" value="Genomic_DNA"/>
</dbReference>
<protein>
    <submittedName>
        <fullName evidence="1">Uncharacterized protein</fullName>
    </submittedName>
</protein>
<proteinExistence type="predicted"/>
<reference evidence="1 2" key="1">
    <citation type="submission" date="2019-12" db="EMBL/GenBank/DDBJ databases">
        <title>Hymenobacter sp. HMF4947 Genome sequencing and assembly.</title>
        <authorList>
            <person name="Kang H."/>
            <person name="Cha I."/>
            <person name="Kim H."/>
            <person name="Joh K."/>
        </authorList>
    </citation>
    <scope>NUCLEOTIDE SEQUENCE [LARGE SCALE GENOMIC DNA]</scope>
    <source>
        <strain evidence="1 2">HMF4947</strain>
    </source>
</reference>
<gene>
    <name evidence="1" type="ORF">GO988_01220</name>
</gene>
<name>A0A7K1T961_9BACT</name>
<organism evidence="1 2">
    <name type="scientific">Hymenobacter ginkgonis</name>
    <dbReference type="NCBI Taxonomy" id="2682976"/>
    <lineage>
        <taxon>Bacteria</taxon>
        <taxon>Pseudomonadati</taxon>
        <taxon>Bacteroidota</taxon>
        <taxon>Cytophagia</taxon>
        <taxon>Cytophagales</taxon>
        <taxon>Hymenobacteraceae</taxon>
        <taxon>Hymenobacter</taxon>
    </lineage>
</organism>
<accession>A0A7K1T961</accession>
<dbReference type="Proteomes" id="UP000441336">
    <property type="component" value="Unassembled WGS sequence"/>
</dbReference>
<sequence length="57" mass="6289">MTKNSVLPTYLPSIDNRLEHLAALRPVSWPAPATNGVQPSPARPWLGEDFTHVIVAR</sequence>
<dbReference type="AlphaFoldDB" id="A0A7K1T961"/>
<evidence type="ECO:0000313" key="2">
    <source>
        <dbReference type="Proteomes" id="UP000441336"/>
    </source>
</evidence>
<keyword evidence="2" id="KW-1185">Reference proteome</keyword>
<dbReference type="RefSeq" id="WP_157561711.1">
    <property type="nucleotide sequence ID" value="NZ_WQKZ01000001.1"/>
</dbReference>
<comment type="caution">
    <text evidence="1">The sequence shown here is derived from an EMBL/GenBank/DDBJ whole genome shotgun (WGS) entry which is preliminary data.</text>
</comment>
<evidence type="ECO:0000313" key="1">
    <source>
        <dbReference type="EMBL" id="MVN74938.1"/>
    </source>
</evidence>